<keyword evidence="5 7" id="KW-0443">Lipid metabolism</keyword>
<dbReference type="CDD" id="cd03352">
    <property type="entry name" value="LbH_LpxD"/>
    <property type="match status" value="1"/>
</dbReference>
<evidence type="ECO:0000256" key="2">
    <source>
        <dbReference type="ARBA" id="ARBA00022556"/>
    </source>
</evidence>
<dbReference type="InterPro" id="IPR001451">
    <property type="entry name" value="Hexapep"/>
</dbReference>
<evidence type="ECO:0000313" key="11">
    <source>
        <dbReference type="Proteomes" id="UP000324233"/>
    </source>
</evidence>
<evidence type="ECO:0000313" key="10">
    <source>
        <dbReference type="EMBL" id="QEH35334.1"/>
    </source>
</evidence>
<evidence type="ECO:0000256" key="8">
    <source>
        <dbReference type="SAM" id="MobiDB-lite"/>
    </source>
</evidence>
<evidence type="ECO:0000256" key="1">
    <source>
        <dbReference type="ARBA" id="ARBA00022516"/>
    </source>
</evidence>
<evidence type="ECO:0000256" key="3">
    <source>
        <dbReference type="ARBA" id="ARBA00022679"/>
    </source>
</evidence>
<dbReference type="HAMAP" id="MF_00523">
    <property type="entry name" value="LpxD"/>
    <property type="match status" value="1"/>
</dbReference>
<keyword evidence="4 7" id="KW-0677">Repeat</keyword>
<dbReference type="Gene3D" id="3.40.1390.10">
    <property type="entry name" value="MurE/MurF, N-terminal domain"/>
    <property type="match status" value="1"/>
</dbReference>
<dbReference type="PANTHER" id="PTHR43378">
    <property type="entry name" value="UDP-3-O-ACYLGLUCOSAMINE N-ACYLTRANSFERASE"/>
    <property type="match status" value="1"/>
</dbReference>
<dbReference type="Proteomes" id="UP000324233">
    <property type="component" value="Chromosome"/>
</dbReference>
<dbReference type="EC" id="2.3.1.191" evidence="7"/>
<dbReference type="PANTHER" id="PTHR43378:SF2">
    <property type="entry name" value="UDP-3-O-ACYLGLUCOSAMINE N-ACYLTRANSFERASE 1, MITOCHONDRIAL-RELATED"/>
    <property type="match status" value="1"/>
</dbReference>
<dbReference type="AlphaFoldDB" id="A0A5B9W579"/>
<feature type="active site" description="Proton acceptor" evidence="7">
    <location>
        <position position="244"/>
    </location>
</feature>
<comment type="similarity">
    <text evidence="7">Belongs to the transferase hexapeptide repeat family. LpxD subfamily.</text>
</comment>
<evidence type="ECO:0000259" key="9">
    <source>
        <dbReference type="Pfam" id="PF04613"/>
    </source>
</evidence>
<dbReference type="GO" id="GO:0009245">
    <property type="term" value="P:lipid A biosynthetic process"/>
    <property type="evidence" value="ECO:0007669"/>
    <property type="project" value="UniProtKB-UniRule"/>
</dbReference>
<organism evidence="10 11">
    <name type="scientific">Aquisphaera giovannonii</name>
    <dbReference type="NCBI Taxonomy" id="406548"/>
    <lineage>
        <taxon>Bacteria</taxon>
        <taxon>Pseudomonadati</taxon>
        <taxon>Planctomycetota</taxon>
        <taxon>Planctomycetia</taxon>
        <taxon>Isosphaerales</taxon>
        <taxon>Isosphaeraceae</taxon>
        <taxon>Aquisphaera</taxon>
    </lineage>
</organism>
<sequence length="378" mass="39152">MVATVEQLAALVRGRLVGDGTVPIRSARPVAEAGPGDITFIESERYAKLLKTSPASAAIVGPHFRAARPAVKEELAVIEVEDPIAAFVTVRRHLAGEQKPRWTGIHPQACVMPTAQVGEKVAVYPFAYVGEEAEVGAGTTIHPGAVIGDRCKIGEGCVIHPNAVLYADVVLGDRVEVHSGTVLGGDGFGYRQADGRHVKIPHTGRLEVGSDVEIGSNCTIDRATFEATRIGEGTKIDNLVMIGHNNQIGRHNLLCGQVGIAGSCKTGDYVVMAGQAGIKDKVEIGDGVIVGAQAGVHRSIPSGQQVLGAPAIPVREQRRLFQMIARLPELYKQFRELAAQVGVLSAAAGIPQAAGDGAAAPAADEASDGSAAAAAAGS</sequence>
<dbReference type="Pfam" id="PF04613">
    <property type="entry name" value="LpxD"/>
    <property type="match status" value="1"/>
</dbReference>
<dbReference type="NCBIfam" id="NF002060">
    <property type="entry name" value="PRK00892.1"/>
    <property type="match status" value="1"/>
</dbReference>
<name>A0A5B9W579_9BACT</name>
<feature type="domain" description="UDP-3-O-[3-hydroxymyristoyl] glucosamine N-acyltransferase non-repeat region" evidence="9">
    <location>
        <begin position="22"/>
        <end position="90"/>
    </location>
</feature>
<accession>A0A5B9W579</accession>
<evidence type="ECO:0000256" key="7">
    <source>
        <dbReference type="HAMAP-Rule" id="MF_00523"/>
    </source>
</evidence>
<evidence type="ECO:0000256" key="4">
    <source>
        <dbReference type="ARBA" id="ARBA00022737"/>
    </source>
</evidence>
<protein>
    <recommendedName>
        <fullName evidence="7">UDP-3-O-acylglucosamine N-acyltransferase</fullName>
        <ecNumber evidence="7">2.3.1.191</ecNumber>
    </recommendedName>
</protein>
<keyword evidence="11" id="KW-1185">Reference proteome</keyword>
<dbReference type="Gene3D" id="2.160.10.10">
    <property type="entry name" value="Hexapeptide repeat proteins"/>
    <property type="match status" value="1"/>
</dbReference>
<dbReference type="UniPathway" id="UPA00973"/>
<keyword evidence="3 7" id="KW-0808">Transferase</keyword>
<evidence type="ECO:0000256" key="6">
    <source>
        <dbReference type="ARBA" id="ARBA00023315"/>
    </source>
</evidence>
<gene>
    <name evidence="7 10" type="primary">lpxD</name>
    <name evidence="10" type="ORF">OJF2_38850</name>
</gene>
<keyword evidence="6 7" id="KW-0012">Acyltransferase</keyword>
<dbReference type="SUPFAM" id="SSF51161">
    <property type="entry name" value="Trimeric LpxA-like enzymes"/>
    <property type="match status" value="1"/>
</dbReference>
<dbReference type="GO" id="GO:0016410">
    <property type="term" value="F:N-acyltransferase activity"/>
    <property type="evidence" value="ECO:0007669"/>
    <property type="project" value="InterPro"/>
</dbReference>
<dbReference type="NCBIfam" id="TIGR01853">
    <property type="entry name" value="lipid_A_lpxD"/>
    <property type="match status" value="1"/>
</dbReference>
<dbReference type="InterPro" id="IPR020573">
    <property type="entry name" value="UDP_GlcNAc_AcTrfase_non-rep"/>
</dbReference>
<dbReference type="Pfam" id="PF00132">
    <property type="entry name" value="Hexapep"/>
    <property type="match status" value="2"/>
</dbReference>
<comment type="subunit">
    <text evidence="7">Homotrimer.</text>
</comment>
<keyword evidence="1 7" id="KW-0444">Lipid biosynthesis</keyword>
<evidence type="ECO:0000256" key="5">
    <source>
        <dbReference type="ARBA" id="ARBA00023098"/>
    </source>
</evidence>
<feature type="region of interest" description="Disordered" evidence="8">
    <location>
        <begin position="355"/>
        <end position="378"/>
    </location>
</feature>
<comment type="function">
    <text evidence="7">Catalyzes the N-acylation of UDP-3-O-acylglucosamine using 3-hydroxyacyl-ACP as the acyl donor. Is involved in the biosynthesis of lipid A, a phosphorylated glycolipid that anchors the lipopolysaccharide to the outer membrane of the cell.</text>
</comment>
<comment type="catalytic activity">
    <reaction evidence="7">
        <text>a UDP-3-O-[(3R)-3-hydroxyacyl]-alpha-D-glucosamine + a (3R)-hydroxyacyl-[ACP] = a UDP-2-N,3-O-bis[(3R)-3-hydroxyacyl]-alpha-D-glucosamine + holo-[ACP] + H(+)</text>
        <dbReference type="Rhea" id="RHEA:53836"/>
        <dbReference type="Rhea" id="RHEA-COMP:9685"/>
        <dbReference type="Rhea" id="RHEA-COMP:9945"/>
        <dbReference type="ChEBI" id="CHEBI:15378"/>
        <dbReference type="ChEBI" id="CHEBI:64479"/>
        <dbReference type="ChEBI" id="CHEBI:78827"/>
        <dbReference type="ChEBI" id="CHEBI:137740"/>
        <dbReference type="ChEBI" id="CHEBI:137748"/>
        <dbReference type="EC" id="2.3.1.191"/>
    </reaction>
</comment>
<keyword evidence="2 7" id="KW-0441">Lipid A biosynthesis</keyword>
<dbReference type="OrthoDB" id="9784739at2"/>
<dbReference type="KEGG" id="agv:OJF2_38850"/>
<dbReference type="InterPro" id="IPR011004">
    <property type="entry name" value="Trimer_LpxA-like_sf"/>
</dbReference>
<dbReference type="GO" id="GO:0103118">
    <property type="term" value="F:UDP-3-O-[(3R)-3-hydroxyacyl]-glucosamine N-acyltransferase activity"/>
    <property type="evidence" value="ECO:0007669"/>
    <property type="project" value="UniProtKB-EC"/>
</dbReference>
<proteinExistence type="inferred from homology"/>
<comment type="pathway">
    <text evidence="7">Bacterial outer membrane biogenesis; LPS lipid A biosynthesis.</text>
</comment>
<dbReference type="InterPro" id="IPR007691">
    <property type="entry name" value="LpxD"/>
</dbReference>
<dbReference type="GO" id="GO:0016020">
    <property type="term" value="C:membrane"/>
    <property type="evidence" value="ECO:0007669"/>
    <property type="project" value="GOC"/>
</dbReference>
<dbReference type="RefSeq" id="WP_148595151.1">
    <property type="nucleotide sequence ID" value="NZ_CP042997.1"/>
</dbReference>
<reference evidence="10 11" key="1">
    <citation type="submission" date="2019-08" db="EMBL/GenBank/DDBJ databases">
        <title>Deep-cultivation of Planctomycetes and their phenomic and genomic characterization uncovers novel biology.</title>
        <authorList>
            <person name="Wiegand S."/>
            <person name="Jogler M."/>
            <person name="Boedeker C."/>
            <person name="Pinto D."/>
            <person name="Vollmers J."/>
            <person name="Rivas-Marin E."/>
            <person name="Kohn T."/>
            <person name="Peeters S.H."/>
            <person name="Heuer A."/>
            <person name="Rast P."/>
            <person name="Oberbeckmann S."/>
            <person name="Bunk B."/>
            <person name="Jeske O."/>
            <person name="Meyerdierks A."/>
            <person name="Storesund J.E."/>
            <person name="Kallscheuer N."/>
            <person name="Luecker S."/>
            <person name="Lage O.M."/>
            <person name="Pohl T."/>
            <person name="Merkel B.J."/>
            <person name="Hornburger P."/>
            <person name="Mueller R.-W."/>
            <person name="Bruemmer F."/>
            <person name="Labrenz M."/>
            <person name="Spormann A.M."/>
            <person name="Op den Camp H."/>
            <person name="Overmann J."/>
            <person name="Amann R."/>
            <person name="Jetten M.S.M."/>
            <person name="Mascher T."/>
            <person name="Medema M.H."/>
            <person name="Devos D.P."/>
            <person name="Kaster A.-K."/>
            <person name="Ovreas L."/>
            <person name="Rohde M."/>
            <person name="Galperin M.Y."/>
            <person name="Jogler C."/>
        </authorList>
    </citation>
    <scope>NUCLEOTIDE SEQUENCE [LARGE SCALE GENOMIC DNA]</scope>
    <source>
        <strain evidence="10 11">OJF2</strain>
    </source>
</reference>
<dbReference type="EMBL" id="CP042997">
    <property type="protein sequence ID" value="QEH35334.1"/>
    <property type="molecule type" value="Genomic_DNA"/>
</dbReference>